<sequence length="125" mass="13969">PEQPAPTTSSRRTTSSQQQQQPDSCNQRTPPAREAASSSNQQFQRAPATSSNGHQLRATATASKPTALASEQRLRQAISGESTKHFDKDYRSVPGFELRVQDVEESPRRISDEANIFEFILMLYF</sequence>
<evidence type="ECO:0000313" key="2">
    <source>
        <dbReference type="EMBL" id="KAG5591893.1"/>
    </source>
</evidence>
<dbReference type="EMBL" id="JACXVP010000008">
    <property type="protein sequence ID" value="KAG5591893.1"/>
    <property type="molecule type" value="Genomic_DNA"/>
</dbReference>
<dbReference type="Proteomes" id="UP000824120">
    <property type="component" value="Chromosome 8"/>
</dbReference>
<keyword evidence="3" id="KW-1185">Reference proteome</keyword>
<feature type="compositionally biased region" description="Polar residues" evidence="1">
    <location>
        <begin position="36"/>
        <end position="64"/>
    </location>
</feature>
<dbReference type="AlphaFoldDB" id="A0A9J5XVL6"/>
<reference evidence="2 3" key="1">
    <citation type="submission" date="2020-09" db="EMBL/GenBank/DDBJ databases">
        <title>De no assembly of potato wild relative species, Solanum commersonii.</title>
        <authorList>
            <person name="Cho K."/>
        </authorList>
    </citation>
    <scope>NUCLEOTIDE SEQUENCE [LARGE SCALE GENOMIC DNA]</scope>
    <source>
        <strain evidence="2">LZ3.2</strain>
        <tissue evidence="2">Leaf</tissue>
    </source>
</reference>
<feature type="non-terminal residue" evidence="2">
    <location>
        <position position="1"/>
    </location>
</feature>
<organism evidence="2 3">
    <name type="scientific">Solanum commersonii</name>
    <name type="common">Commerson's wild potato</name>
    <name type="synonym">Commerson's nightshade</name>
    <dbReference type="NCBI Taxonomy" id="4109"/>
    <lineage>
        <taxon>Eukaryota</taxon>
        <taxon>Viridiplantae</taxon>
        <taxon>Streptophyta</taxon>
        <taxon>Embryophyta</taxon>
        <taxon>Tracheophyta</taxon>
        <taxon>Spermatophyta</taxon>
        <taxon>Magnoliopsida</taxon>
        <taxon>eudicotyledons</taxon>
        <taxon>Gunneridae</taxon>
        <taxon>Pentapetalae</taxon>
        <taxon>asterids</taxon>
        <taxon>lamiids</taxon>
        <taxon>Solanales</taxon>
        <taxon>Solanaceae</taxon>
        <taxon>Solanoideae</taxon>
        <taxon>Solaneae</taxon>
        <taxon>Solanum</taxon>
    </lineage>
</organism>
<feature type="compositionally biased region" description="Low complexity" evidence="1">
    <location>
        <begin position="7"/>
        <end position="21"/>
    </location>
</feature>
<accession>A0A9J5XVL6</accession>
<gene>
    <name evidence="2" type="ORF">H5410_042407</name>
</gene>
<evidence type="ECO:0000313" key="3">
    <source>
        <dbReference type="Proteomes" id="UP000824120"/>
    </source>
</evidence>
<name>A0A9J5XVL6_SOLCO</name>
<feature type="region of interest" description="Disordered" evidence="1">
    <location>
        <begin position="1"/>
        <end position="88"/>
    </location>
</feature>
<evidence type="ECO:0000256" key="1">
    <source>
        <dbReference type="SAM" id="MobiDB-lite"/>
    </source>
</evidence>
<proteinExistence type="predicted"/>
<protein>
    <submittedName>
        <fullName evidence="2">Uncharacterized protein</fullName>
    </submittedName>
</protein>
<comment type="caution">
    <text evidence="2">The sequence shown here is derived from an EMBL/GenBank/DDBJ whole genome shotgun (WGS) entry which is preliminary data.</text>
</comment>